<protein>
    <submittedName>
        <fullName evidence="2">Leucine-rich repeat domain-containing protein</fullName>
    </submittedName>
</protein>
<dbReference type="InterPro" id="IPR032675">
    <property type="entry name" value="LRR_dom_sf"/>
</dbReference>
<evidence type="ECO:0000256" key="1">
    <source>
        <dbReference type="SAM" id="SignalP"/>
    </source>
</evidence>
<comment type="caution">
    <text evidence="2">The sequence shown here is derived from an EMBL/GenBank/DDBJ whole genome shotgun (WGS) entry which is preliminary data.</text>
</comment>
<dbReference type="PROSITE" id="PS51257">
    <property type="entry name" value="PROKAR_LIPOPROTEIN"/>
    <property type="match status" value="1"/>
</dbReference>
<dbReference type="PANTHER" id="PTHR45661">
    <property type="entry name" value="SURFACE ANTIGEN"/>
    <property type="match status" value="1"/>
</dbReference>
<name>A0ABT3BMG8_9BACT</name>
<dbReference type="PANTHER" id="PTHR45661:SF3">
    <property type="entry name" value="IG-LIKE DOMAIN-CONTAINING PROTEIN"/>
    <property type="match status" value="1"/>
</dbReference>
<proteinExistence type="predicted"/>
<dbReference type="Gene3D" id="3.80.10.10">
    <property type="entry name" value="Ribonuclease Inhibitor"/>
    <property type="match status" value="2"/>
</dbReference>
<accession>A0ABT3BMG8</accession>
<dbReference type="EMBL" id="JAOXHL010000001">
    <property type="protein sequence ID" value="MCV3728332.1"/>
    <property type="molecule type" value="Genomic_DNA"/>
</dbReference>
<organism evidence="2 3">
    <name type="scientific">Ureaplasma miroungigenitalium</name>
    <dbReference type="NCBI Taxonomy" id="1042321"/>
    <lineage>
        <taxon>Bacteria</taxon>
        <taxon>Bacillati</taxon>
        <taxon>Mycoplasmatota</taxon>
        <taxon>Mycoplasmoidales</taxon>
        <taxon>Mycoplasmoidaceae</taxon>
        <taxon>Ureaplasma</taxon>
    </lineage>
</organism>
<feature type="chain" id="PRO_5046821453" evidence="1">
    <location>
        <begin position="27"/>
        <end position="435"/>
    </location>
</feature>
<dbReference type="InterPro" id="IPR054816">
    <property type="entry name" value="Lipoprotein_mollicutes-type_CS"/>
</dbReference>
<keyword evidence="1" id="KW-0732">Signal</keyword>
<sequence length="435" mass="47612">MKKVNKRFLIASIASLAMITATTAIAASCKKDTGKANEKDIVDPKQNNIVNKDDNEKFDGLVIDSSNLQQYIDNGIIVRPKGPDGAMSHILKKPINGVTSIKWMLPGTLNLGAKTNIISLYLPKLILSLEEHTNDITACETLKTIYAPNLKAIVGGYNYPNLQNVIMPNIKFISSGAFLRTPFLANLISSNPDKLAIVNGILFNGTQAAGNLKIPQNVKQISANAFNPKIYGSHQDSTISYPALTELKSVTIPNICELGEAAFSGCEKLEFIDMPNVFNVPVDTFWGCESLSRVNLPNAYNVYNGAFGKCKSLTTINLPKVEIVGWKAFDSCINLTDINMSNAKTIFNSAFKGCSSLTNINLENVIEIDQSVFADCVSLQNIELPKVTRIYDEAFKGCKNLKYVGAPFANVIGSNVFSETLFEKQLMNDNKLIIF</sequence>
<dbReference type="SUPFAM" id="SSF52058">
    <property type="entry name" value="L domain-like"/>
    <property type="match status" value="1"/>
</dbReference>
<dbReference type="Pfam" id="PF13306">
    <property type="entry name" value="LRR_5"/>
    <property type="match status" value="2"/>
</dbReference>
<dbReference type="RefSeq" id="WP_263821658.1">
    <property type="nucleotide sequence ID" value="NZ_JAOXHL010000001.1"/>
</dbReference>
<keyword evidence="3" id="KW-1185">Reference proteome</keyword>
<dbReference type="NCBIfam" id="NF045726">
    <property type="entry name" value="XXplasma_LP"/>
    <property type="match status" value="1"/>
</dbReference>
<dbReference type="Proteomes" id="UP001208245">
    <property type="component" value="Unassembled WGS sequence"/>
</dbReference>
<evidence type="ECO:0000313" key="2">
    <source>
        <dbReference type="EMBL" id="MCV3728332.1"/>
    </source>
</evidence>
<gene>
    <name evidence="2" type="ORF">OF376_00825</name>
</gene>
<dbReference type="InterPro" id="IPR053139">
    <property type="entry name" value="Surface_bspA-like"/>
</dbReference>
<evidence type="ECO:0000313" key="3">
    <source>
        <dbReference type="Proteomes" id="UP001208245"/>
    </source>
</evidence>
<dbReference type="InterPro" id="IPR026906">
    <property type="entry name" value="LRR_5"/>
</dbReference>
<feature type="signal peptide" evidence="1">
    <location>
        <begin position="1"/>
        <end position="26"/>
    </location>
</feature>
<reference evidence="2 3" key="1">
    <citation type="journal article" date="2020" name="Int. J. Syst. Evol. Microbiol.">
        <title>Ureaplasma miroungigenitalium sp. nov. isolated from northern elephant seals (Mirounga angustirostris) and Ureaplasma zalophigenitalium sp. nov. isolated from California sea lions (Zalophus californianus).</title>
        <authorList>
            <person name="Volokhov D.V."/>
            <person name="Gulland F.M."/>
            <person name="Gao Y."/>
            <person name="Chizhikov V.E."/>
        </authorList>
    </citation>
    <scope>NUCLEOTIDE SEQUENCE [LARGE SCALE GENOMIC DNA]</scope>
    <source>
        <strain evidence="2 3">ES3182-GEN</strain>
    </source>
</reference>